<dbReference type="EMBL" id="RCMG01000923">
    <property type="protein sequence ID" value="KAG2842002.1"/>
    <property type="molecule type" value="Genomic_DNA"/>
</dbReference>
<name>A0A8T0YAU8_9STRA</name>
<comment type="caution">
    <text evidence="2">The sequence shown here is derived from an EMBL/GenBank/DDBJ whole genome shotgun (WGS) entry which is preliminary data.</text>
</comment>
<dbReference type="Proteomes" id="UP000735874">
    <property type="component" value="Unassembled WGS sequence"/>
</dbReference>
<sequence length="238" mass="26863">MKGCDAFKIVQVEETASACTARVLKPLDCAHKVAMECSQWKQSPGAMQRVSKLRTVHPRNGMAGHSFFLRLCSSTTRLQTVIKGTQRVLSDKSLTLYVVEYSQQAGLSRSEAEVAGTIQRRHRFELKTLNEENFLRIAGSEKAHVVFGHLYSAKYLINPTVGGREYEKGRRSQKVACRRVAKAARRKGFGNARAVRKLFEVKKLVRISDENYARELKRQETVPQKTKPYFGNASAVEQ</sequence>
<dbReference type="VEuPathDB" id="FungiDB:PC110_g8689"/>
<organism evidence="2 3">
    <name type="scientific">Phytophthora cactorum</name>
    <dbReference type="NCBI Taxonomy" id="29920"/>
    <lineage>
        <taxon>Eukaryota</taxon>
        <taxon>Sar</taxon>
        <taxon>Stramenopiles</taxon>
        <taxon>Oomycota</taxon>
        <taxon>Peronosporomycetes</taxon>
        <taxon>Peronosporales</taxon>
        <taxon>Peronosporaceae</taxon>
        <taxon>Phytophthora</taxon>
    </lineage>
</organism>
<feature type="region of interest" description="Disordered" evidence="1">
    <location>
        <begin position="219"/>
        <end position="238"/>
    </location>
</feature>
<reference evidence="2" key="1">
    <citation type="submission" date="2018-10" db="EMBL/GenBank/DDBJ databases">
        <title>Effector identification in a new, highly contiguous assembly of the strawberry crown rot pathogen Phytophthora cactorum.</title>
        <authorList>
            <person name="Armitage A.D."/>
            <person name="Nellist C.F."/>
            <person name="Bates H."/>
            <person name="Vickerstaff R.J."/>
            <person name="Harrison R.J."/>
        </authorList>
    </citation>
    <scope>NUCLEOTIDE SEQUENCE</scope>
    <source>
        <strain evidence="2">15-7</strain>
    </source>
</reference>
<dbReference type="VEuPathDB" id="FungiDB:PC110_g8688"/>
<protein>
    <submittedName>
        <fullName evidence="2">Uncharacterized protein</fullName>
    </submittedName>
</protein>
<evidence type="ECO:0000256" key="1">
    <source>
        <dbReference type="SAM" id="MobiDB-lite"/>
    </source>
</evidence>
<evidence type="ECO:0000313" key="2">
    <source>
        <dbReference type="EMBL" id="KAG2842002.1"/>
    </source>
</evidence>
<gene>
    <name evidence="2" type="ORF">PC113_g18897</name>
</gene>
<accession>A0A8T0YAU8</accession>
<proteinExistence type="predicted"/>
<dbReference type="AlphaFoldDB" id="A0A8T0YAU8"/>
<evidence type="ECO:0000313" key="3">
    <source>
        <dbReference type="Proteomes" id="UP000735874"/>
    </source>
</evidence>